<dbReference type="InterPro" id="IPR023577">
    <property type="entry name" value="CYTH_domain"/>
</dbReference>
<dbReference type="PANTHER" id="PTHR21028:SF2">
    <property type="entry name" value="CYTH DOMAIN-CONTAINING PROTEIN"/>
    <property type="match status" value="1"/>
</dbReference>
<dbReference type="PROSITE" id="PS51707">
    <property type="entry name" value="CYTH"/>
    <property type="match status" value="1"/>
</dbReference>
<dbReference type="EMBL" id="BLTE01000009">
    <property type="protein sequence ID" value="GFK94320.1"/>
    <property type="molecule type" value="Genomic_DNA"/>
</dbReference>
<dbReference type="Pfam" id="PF01928">
    <property type="entry name" value="CYTH"/>
    <property type="match status" value="1"/>
</dbReference>
<dbReference type="InterPro" id="IPR008173">
    <property type="entry name" value="Adenylyl_cyclase_CyaB"/>
</dbReference>
<reference evidence="2 3" key="1">
    <citation type="submission" date="2020-04" db="EMBL/GenBank/DDBJ databases">
        <authorList>
            <consortium name="Desulfovibrio sp. FSS-1 genome sequencing consortium"/>
            <person name="Shimoshige H."/>
            <person name="Kobayashi H."/>
            <person name="Maekawa T."/>
        </authorList>
    </citation>
    <scope>NUCLEOTIDE SEQUENCE [LARGE SCALE GENOMIC DNA]</scope>
    <source>
        <strain evidence="2 3">SIID29052-01</strain>
    </source>
</reference>
<dbReference type="PANTHER" id="PTHR21028">
    <property type="entry name" value="SI:CH211-156B7.4"/>
    <property type="match status" value="1"/>
</dbReference>
<dbReference type="Proteomes" id="UP000494245">
    <property type="component" value="Unassembled WGS sequence"/>
</dbReference>
<dbReference type="SUPFAM" id="SSF55154">
    <property type="entry name" value="CYTH-like phosphatases"/>
    <property type="match status" value="1"/>
</dbReference>
<name>A0A6V8LTQ8_9BACT</name>
<organism evidence="2 3">
    <name type="scientific">Fundidesulfovibrio magnetotacticus</name>
    <dbReference type="NCBI Taxonomy" id="2730080"/>
    <lineage>
        <taxon>Bacteria</taxon>
        <taxon>Pseudomonadati</taxon>
        <taxon>Thermodesulfobacteriota</taxon>
        <taxon>Desulfovibrionia</taxon>
        <taxon>Desulfovibrionales</taxon>
        <taxon>Desulfovibrionaceae</taxon>
        <taxon>Fundidesulfovibrio</taxon>
    </lineage>
</organism>
<accession>A0A6V8LTQ8</accession>
<reference evidence="2 3" key="2">
    <citation type="submission" date="2020-05" db="EMBL/GenBank/DDBJ databases">
        <title>Draft genome sequence of Desulfovibrio sp. strainFSS-1.</title>
        <authorList>
            <person name="Shimoshige H."/>
            <person name="Kobayashi H."/>
            <person name="Maekawa T."/>
        </authorList>
    </citation>
    <scope>NUCLEOTIDE SEQUENCE [LARGE SCALE GENOMIC DNA]</scope>
    <source>
        <strain evidence="2 3">SIID29052-01</strain>
    </source>
</reference>
<dbReference type="CDD" id="cd07890">
    <property type="entry name" value="CYTH-like_AC_IV-like"/>
    <property type="match status" value="1"/>
</dbReference>
<keyword evidence="3" id="KW-1185">Reference proteome</keyword>
<dbReference type="AlphaFoldDB" id="A0A6V8LTQ8"/>
<comment type="caution">
    <text evidence="2">The sequence shown here is derived from an EMBL/GenBank/DDBJ whole genome shotgun (WGS) entry which is preliminary data.</text>
</comment>
<dbReference type="RefSeq" id="WP_235956932.1">
    <property type="nucleotide sequence ID" value="NZ_BLTE01000009.1"/>
</dbReference>
<dbReference type="SMART" id="SM01118">
    <property type="entry name" value="CYTH"/>
    <property type="match status" value="1"/>
</dbReference>
<gene>
    <name evidence="2" type="ORF">NNJEOMEG_02163</name>
</gene>
<evidence type="ECO:0000313" key="2">
    <source>
        <dbReference type="EMBL" id="GFK94320.1"/>
    </source>
</evidence>
<evidence type="ECO:0000259" key="1">
    <source>
        <dbReference type="PROSITE" id="PS51707"/>
    </source>
</evidence>
<dbReference type="InterPro" id="IPR033469">
    <property type="entry name" value="CYTH-like_dom_sf"/>
</dbReference>
<dbReference type="Gene3D" id="2.40.320.10">
    <property type="entry name" value="Hypothetical Protein Pfu-838710-001"/>
    <property type="match status" value="1"/>
</dbReference>
<evidence type="ECO:0000313" key="3">
    <source>
        <dbReference type="Proteomes" id="UP000494245"/>
    </source>
</evidence>
<protein>
    <recommendedName>
        <fullName evidence="1">CYTH domain-containing protein</fullName>
    </recommendedName>
</protein>
<sequence length="197" mass="21905">MARELEAKFAVESLAAMRRALEGAASLRKPPRFEANIVFDTPEGRLRSRGELLRLRRCGEAFTLTWKKPVAGAPAGVKAMEEVETRVADFEAMRAILSGLGYVERLRYEKVREVWTLPDAEVCLDLLPFGEFVEIEGTPETIASTAALLQLSMDDASAKTYHDIFQDHLAARGLPPADSFLFSPEQREALRARGLPD</sequence>
<feature type="domain" description="CYTH" evidence="1">
    <location>
        <begin position="2"/>
        <end position="167"/>
    </location>
</feature>
<proteinExistence type="predicted"/>